<proteinExistence type="predicted"/>
<protein>
    <recommendedName>
        <fullName evidence="6">FAD/NAD(P)-binding domain-containing protein</fullName>
    </recommendedName>
</protein>
<keyword evidence="3" id="KW-0560">Oxidoreductase</keyword>
<evidence type="ECO:0000256" key="1">
    <source>
        <dbReference type="ARBA" id="ARBA00022630"/>
    </source>
</evidence>
<gene>
    <name evidence="4" type="ORF">Scep_022495</name>
</gene>
<dbReference type="PANTHER" id="PTHR43735">
    <property type="entry name" value="APOPTOSIS-INDUCING FACTOR 1"/>
    <property type="match status" value="1"/>
</dbReference>
<comment type="caution">
    <text evidence="4">The sequence shown here is derived from an EMBL/GenBank/DDBJ whole genome shotgun (WGS) entry which is preliminary data.</text>
</comment>
<organism evidence="4 5">
    <name type="scientific">Stephania cephalantha</name>
    <dbReference type="NCBI Taxonomy" id="152367"/>
    <lineage>
        <taxon>Eukaryota</taxon>
        <taxon>Viridiplantae</taxon>
        <taxon>Streptophyta</taxon>
        <taxon>Embryophyta</taxon>
        <taxon>Tracheophyta</taxon>
        <taxon>Spermatophyta</taxon>
        <taxon>Magnoliopsida</taxon>
        <taxon>Ranunculales</taxon>
        <taxon>Menispermaceae</taxon>
        <taxon>Menispermoideae</taxon>
        <taxon>Cissampelideae</taxon>
        <taxon>Stephania</taxon>
    </lineage>
</organism>
<evidence type="ECO:0008006" key="6">
    <source>
        <dbReference type="Google" id="ProtNLM"/>
    </source>
</evidence>
<reference evidence="4 5" key="1">
    <citation type="submission" date="2024-01" db="EMBL/GenBank/DDBJ databases">
        <title>Genome assemblies of Stephania.</title>
        <authorList>
            <person name="Yang L."/>
        </authorList>
    </citation>
    <scope>NUCLEOTIDE SEQUENCE [LARGE SCALE GENOMIC DNA]</scope>
    <source>
        <strain evidence="4">JXDWG</strain>
        <tissue evidence="4">Leaf</tissue>
    </source>
</reference>
<evidence type="ECO:0000256" key="2">
    <source>
        <dbReference type="ARBA" id="ARBA00022827"/>
    </source>
</evidence>
<dbReference type="EMBL" id="JBBNAG010000009">
    <property type="protein sequence ID" value="KAK9105651.1"/>
    <property type="molecule type" value="Genomic_DNA"/>
</dbReference>
<evidence type="ECO:0000256" key="3">
    <source>
        <dbReference type="ARBA" id="ARBA00023002"/>
    </source>
</evidence>
<dbReference type="GO" id="GO:0050660">
    <property type="term" value="F:flavin adenine dinucleotide binding"/>
    <property type="evidence" value="ECO:0007669"/>
    <property type="project" value="TreeGrafter"/>
</dbReference>
<keyword evidence="2" id="KW-0274">FAD</keyword>
<keyword evidence="5" id="KW-1185">Reference proteome</keyword>
<dbReference type="SUPFAM" id="SSF51905">
    <property type="entry name" value="FAD/NAD(P)-binding domain"/>
    <property type="match status" value="1"/>
</dbReference>
<sequence>MAFDQLASGEKVAVVIGGGVAGAFLPKSLQFHANVVLIDPKEYFEIPWASLRAMVEPSFAKRCVVNHNDYFRNGRIVISYAVNITDNSVFIADGNQITYDYLVVASGHNAYVPKTMTERLKQYEEEYNDV</sequence>
<dbReference type="PANTHER" id="PTHR43735:SF3">
    <property type="entry name" value="FERROPTOSIS SUPPRESSOR PROTEIN 1"/>
    <property type="match status" value="1"/>
</dbReference>
<dbReference type="Gene3D" id="3.50.50.100">
    <property type="match status" value="1"/>
</dbReference>
<evidence type="ECO:0000313" key="5">
    <source>
        <dbReference type="Proteomes" id="UP001419268"/>
    </source>
</evidence>
<dbReference type="GO" id="GO:0004174">
    <property type="term" value="F:electron-transferring-flavoprotein dehydrogenase activity"/>
    <property type="evidence" value="ECO:0007669"/>
    <property type="project" value="TreeGrafter"/>
</dbReference>
<dbReference type="Proteomes" id="UP001419268">
    <property type="component" value="Unassembled WGS sequence"/>
</dbReference>
<dbReference type="GO" id="GO:0005737">
    <property type="term" value="C:cytoplasm"/>
    <property type="evidence" value="ECO:0007669"/>
    <property type="project" value="TreeGrafter"/>
</dbReference>
<name>A0AAP0F5H8_9MAGN</name>
<evidence type="ECO:0000313" key="4">
    <source>
        <dbReference type="EMBL" id="KAK9105651.1"/>
    </source>
</evidence>
<keyword evidence="1" id="KW-0285">Flavoprotein</keyword>
<dbReference type="InterPro" id="IPR036188">
    <property type="entry name" value="FAD/NAD-bd_sf"/>
</dbReference>
<accession>A0AAP0F5H8</accession>
<dbReference type="AlphaFoldDB" id="A0AAP0F5H8"/>